<dbReference type="InterPro" id="IPR025711">
    <property type="entry name" value="PepSY"/>
</dbReference>
<dbReference type="Gene3D" id="3.10.450.40">
    <property type="match status" value="2"/>
</dbReference>
<evidence type="ECO:0000259" key="2">
    <source>
        <dbReference type="Pfam" id="PF03413"/>
    </source>
</evidence>
<gene>
    <name evidence="3" type="ORF">IAA54_01100</name>
</gene>
<dbReference type="Proteomes" id="UP000886785">
    <property type="component" value="Unassembled WGS sequence"/>
</dbReference>
<evidence type="ECO:0000313" key="4">
    <source>
        <dbReference type="Proteomes" id="UP000886785"/>
    </source>
</evidence>
<evidence type="ECO:0000256" key="1">
    <source>
        <dbReference type="SAM" id="MobiDB-lite"/>
    </source>
</evidence>
<name>A0A9D1DNV4_9FIRM</name>
<evidence type="ECO:0000313" key="3">
    <source>
        <dbReference type="EMBL" id="HIR56246.1"/>
    </source>
</evidence>
<dbReference type="EMBL" id="DVHF01000011">
    <property type="protein sequence ID" value="HIR56246.1"/>
    <property type="molecule type" value="Genomic_DNA"/>
</dbReference>
<protein>
    <submittedName>
        <fullName evidence="3">PepSY domain-containing protein</fullName>
    </submittedName>
</protein>
<comment type="caution">
    <text evidence="3">The sequence shown here is derived from an EMBL/GenBank/DDBJ whole genome shotgun (WGS) entry which is preliminary data.</text>
</comment>
<accession>A0A9D1DNV4</accession>
<reference evidence="3" key="2">
    <citation type="journal article" date="2021" name="PeerJ">
        <title>Extensive microbial diversity within the chicken gut microbiome revealed by metagenomics and culture.</title>
        <authorList>
            <person name="Gilroy R."/>
            <person name="Ravi A."/>
            <person name="Getino M."/>
            <person name="Pursley I."/>
            <person name="Horton D.L."/>
            <person name="Alikhan N.F."/>
            <person name="Baker D."/>
            <person name="Gharbi K."/>
            <person name="Hall N."/>
            <person name="Watson M."/>
            <person name="Adriaenssens E.M."/>
            <person name="Foster-Nyarko E."/>
            <person name="Jarju S."/>
            <person name="Secka A."/>
            <person name="Antonio M."/>
            <person name="Oren A."/>
            <person name="Chaudhuri R.R."/>
            <person name="La Ragione R."/>
            <person name="Hildebrand F."/>
            <person name="Pallen M.J."/>
        </authorList>
    </citation>
    <scope>NUCLEOTIDE SEQUENCE</scope>
    <source>
        <strain evidence="3">ChiSjej1B19-7085</strain>
    </source>
</reference>
<dbReference type="AlphaFoldDB" id="A0A9D1DNV4"/>
<dbReference type="Pfam" id="PF03413">
    <property type="entry name" value="PepSY"/>
    <property type="match status" value="1"/>
</dbReference>
<organism evidence="3 4">
    <name type="scientific">Candidatus Gallacutalibacter pullicola</name>
    <dbReference type="NCBI Taxonomy" id="2840830"/>
    <lineage>
        <taxon>Bacteria</taxon>
        <taxon>Bacillati</taxon>
        <taxon>Bacillota</taxon>
        <taxon>Clostridia</taxon>
        <taxon>Eubacteriales</taxon>
        <taxon>Candidatus Gallacutalibacter</taxon>
    </lineage>
</organism>
<feature type="region of interest" description="Disordered" evidence="1">
    <location>
        <begin position="87"/>
        <end position="111"/>
    </location>
</feature>
<sequence>MDRDGALAIALSNAGVSEEDAYNVKVERDGDNGIDIFDIEFETDYGDYDFEVAVDGGRIVGADYEVDEEWVYRQTESPVSIEEAESLVRGKASDPDGEIHIRQEGGDGRPRYEGSYFSGDMEYEFEIDPNTGIIFDWNADLRR</sequence>
<reference evidence="3" key="1">
    <citation type="submission" date="2020-10" db="EMBL/GenBank/DDBJ databases">
        <authorList>
            <person name="Gilroy R."/>
        </authorList>
    </citation>
    <scope>NUCLEOTIDE SEQUENCE</scope>
    <source>
        <strain evidence="3">ChiSjej1B19-7085</strain>
    </source>
</reference>
<proteinExistence type="predicted"/>
<feature type="domain" description="PepSY" evidence="2">
    <location>
        <begin position="79"/>
        <end position="132"/>
    </location>
</feature>